<dbReference type="RefSeq" id="WP_057032548.1">
    <property type="nucleotide sequence ID" value="NZ_CBDHQG010000001.1"/>
</dbReference>
<evidence type="ECO:0000256" key="1">
    <source>
        <dbReference type="ARBA" id="ARBA00007734"/>
    </source>
</evidence>
<dbReference type="InterPro" id="IPR018392">
    <property type="entry name" value="LysM"/>
</dbReference>
<comment type="caution">
    <text evidence="3">The sequence shown here is derived from an EMBL/GenBank/DDBJ whole genome shotgun (WGS) entry which is preliminary data.</text>
</comment>
<evidence type="ECO:0000256" key="2">
    <source>
        <dbReference type="SAM" id="SignalP"/>
    </source>
</evidence>
<proteinExistence type="inferred from homology"/>
<dbReference type="PANTHER" id="PTHR37423">
    <property type="entry name" value="SOLUBLE LYTIC MUREIN TRANSGLYCOSYLASE-RELATED"/>
    <property type="match status" value="1"/>
</dbReference>
<keyword evidence="2" id="KW-0732">Signal</keyword>
<dbReference type="SUPFAM" id="SSF53955">
    <property type="entry name" value="Lysozyme-like"/>
    <property type="match status" value="1"/>
</dbReference>
<gene>
    <name evidence="3" type="ORF">DYF97_05940</name>
</gene>
<sequence length="377" mass="43196">MKKIIFCFILFYNFLFAQTTTPEFYERQMSVLRNLDIDPSFISDLVFVQSQQDLRSKHAPTLIDGIQNFSKVTPMIRKILAQQEVPEEILYLAMVESGLKAHSVSNAKAVGVWQFMQPTARNLGLRIDAYVDERRDPVKSTYAAVHYLKSLKEEFGKWYLALLAYNCGNGKLRQAIKQAGSDDLRVLIDPGKKYLSLETRNFIRKILTLAFLANDRDFLLDKDGALVNYALNNDFAKVDAPSSVALKDLAKNLNMDLATFKKYNPHFKHGFTPPGKGYYMYIPLNKVAFFDKNFKVEKLAKVDTTIPMTKIYVVKSGDSLYKIAKKYNTSVEQIRELNKIAKNHLSINQKLIIPIKENKNANYKTKAKENFTQVVSR</sequence>
<evidence type="ECO:0000313" key="3">
    <source>
        <dbReference type="EMBL" id="EAL8416909.1"/>
    </source>
</evidence>
<dbReference type="PROSITE" id="PS00922">
    <property type="entry name" value="TRANSGLYCOSYLASE"/>
    <property type="match status" value="1"/>
</dbReference>
<dbReference type="Gene3D" id="3.10.350.10">
    <property type="entry name" value="LysM domain"/>
    <property type="match status" value="1"/>
</dbReference>
<dbReference type="InterPro" id="IPR036779">
    <property type="entry name" value="LysM_dom_sf"/>
</dbReference>
<dbReference type="Pfam" id="PF01464">
    <property type="entry name" value="SLT"/>
    <property type="match status" value="1"/>
</dbReference>
<dbReference type="SMART" id="SM00257">
    <property type="entry name" value="LysM"/>
    <property type="match status" value="1"/>
</dbReference>
<dbReference type="Proteomes" id="UP000333665">
    <property type="component" value="Unassembled WGS sequence"/>
</dbReference>
<dbReference type="CDD" id="cd00118">
    <property type="entry name" value="LysM"/>
    <property type="match status" value="1"/>
</dbReference>
<dbReference type="CDD" id="cd16894">
    <property type="entry name" value="MltD-like"/>
    <property type="match status" value="1"/>
</dbReference>
<feature type="signal peptide" evidence="2">
    <location>
        <begin position="1"/>
        <end position="17"/>
    </location>
</feature>
<accession>A0A3K5NB19</accession>
<evidence type="ECO:0000313" key="4">
    <source>
        <dbReference type="Proteomes" id="UP000333665"/>
    </source>
</evidence>
<reference evidence="3 4" key="1">
    <citation type="submission" date="2018-08" db="EMBL/GenBank/DDBJ databases">
        <authorList>
            <consortium name="NARMS: The National Antimicrobial Resistance Monitoring System"/>
        </authorList>
    </citation>
    <scope>NUCLEOTIDE SEQUENCE [LARGE SCALE GENOMIC DNA]</scope>
    <source>
        <strain evidence="3 4">FSIS11812579</strain>
    </source>
</reference>
<dbReference type="GO" id="GO:0016020">
    <property type="term" value="C:membrane"/>
    <property type="evidence" value="ECO:0007669"/>
    <property type="project" value="InterPro"/>
</dbReference>
<dbReference type="EMBL" id="AACRQU010000012">
    <property type="protein sequence ID" value="EAL8416909.1"/>
    <property type="molecule type" value="Genomic_DNA"/>
</dbReference>
<dbReference type="AlphaFoldDB" id="A0A3K5NB19"/>
<dbReference type="PANTHER" id="PTHR37423:SF2">
    <property type="entry name" value="MEMBRANE-BOUND LYTIC MUREIN TRANSGLYCOSYLASE C"/>
    <property type="match status" value="1"/>
</dbReference>
<dbReference type="InterPro" id="IPR008258">
    <property type="entry name" value="Transglycosylase_SLT_dom_1"/>
</dbReference>
<comment type="similarity">
    <text evidence="1">Belongs to the transglycosylase Slt family.</text>
</comment>
<dbReference type="SUPFAM" id="SSF54106">
    <property type="entry name" value="LysM domain"/>
    <property type="match status" value="1"/>
</dbReference>
<protein>
    <submittedName>
        <fullName evidence="3">LysM peptidoglycan-binding domain-containing protein</fullName>
    </submittedName>
</protein>
<dbReference type="GO" id="GO:0000270">
    <property type="term" value="P:peptidoglycan metabolic process"/>
    <property type="evidence" value="ECO:0007669"/>
    <property type="project" value="InterPro"/>
</dbReference>
<dbReference type="InterPro" id="IPR000189">
    <property type="entry name" value="Transglyc_AS"/>
</dbReference>
<feature type="chain" id="PRO_5041128047" evidence="2">
    <location>
        <begin position="18"/>
        <end position="377"/>
    </location>
</feature>
<name>A0A3K5NB19_CAMCO</name>
<dbReference type="Gene3D" id="1.10.530.10">
    <property type="match status" value="1"/>
</dbReference>
<dbReference type="PROSITE" id="PS51782">
    <property type="entry name" value="LYSM"/>
    <property type="match status" value="1"/>
</dbReference>
<dbReference type="GO" id="GO:0008933">
    <property type="term" value="F:peptidoglycan lytic transglycosylase activity"/>
    <property type="evidence" value="ECO:0007669"/>
    <property type="project" value="InterPro"/>
</dbReference>
<dbReference type="InterPro" id="IPR023346">
    <property type="entry name" value="Lysozyme-like_dom_sf"/>
</dbReference>
<organism evidence="3 4">
    <name type="scientific">Campylobacter coli</name>
    <dbReference type="NCBI Taxonomy" id="195"/>
    <lineage>
        <taxon>Bacteria</taxon>
        <taxon>Pseudomonadati</taxon>
        <taxon>Campylobacterota</taxon>
        <taxon>Epsilonproteobacteria</taxon>
        <taxon>Campylobacterales</taxon>
        <taxon>Campylobacteraceae</taxon>
        <taxon>Campylobacter</taxon>
    </lineage>
</organism>
<dbReference type="Pfam" id="PF01476">
    <property type="entry name" value="LysM"/>
    <property type="match status" value="1"/>
</dbReference>